<evidence type="ECO:0000259" key="2">
    <source>
        <dbReference type="Pfam" id="PF10328"/>
    </source>
</evidence>
<dbReference type="EMBL" id="JAUCMV010000004">
    <property type="protein sequence ID" value="KAK0405791.1"/>
    <property type="molecule type" value="Genomic_DNA"/>
</dbReference>
<keyword evidence="1" id="KW-1133">Transmembrane helix</keyword>
<name>A0AA39HIG2_9BILA</name>
<reference evidence="3" key="1">
    <citation type="submission" date="2023-06" db="EMBL/GenBank/DDBJ databases">
        <title>Genomic analysis of the entomopathogenic nematode Steinernema hermaphroditum.</title>
        <authorList>
            <person name="Schwarz E.M."/>
            <person name="Heppert J.K."/>
            <person name="Baniya A."/>
            <person name="Schwartz H.T."/>
            <person name="Tan C.-H."/>
            <person name="Antoshechkin I."/>
            <person name="Sternberg P.W."/>
            <person name="Goodrich-Blair H."/>
            <person name="Dillman A.R."/>
        </authorList>
    </citation>
    <scope>NUCLEOTIDE SEQUENCE</scope>
    <source>
        <strain evidence="3">PS9179</strain>
        <tissue evidence="3">Whole animal</tissue>
    </source>
</reference>
<feature type="transmembrane region" description="Helical" evidence="1">
    <location>
        <begin position="210"/>
        <end position="231"/>
    </location>
</feature>
<accession>A0AA39HIG2</accession>
<protein>
    <recommendedName>
        <fullName evidence="2">7TM GPCR serpentine receptor class x (Srx) domain-containing protein</fullName>
    </recommendedName>
</protein>
<feature type="transmembrane region" description="Helical" evidence="1">
    <location>
        <begin position="270"/>
        <end position="292"/>
    </location>
</feature>
<evidence type="ECO:0000313" key="4">
    <source>
        <dbReference type="Proteomes" id="UP001175271"/>
    </source>
</evidence>
<evidence type="ECO:0000313" key="3">
    <source>
        <dbReference type="EMBL" id="KAK0405791.1"/>
    </source>
</evidence>
<feature type="transmembrane region" description="Helical" evidence="1">
    <location>
        <begin position="243"/>
        <end position="263"/>
    </location>
</feature>
<comment type="caution">
    <text evidence="3">The sequence shown here is derived from an EMBL/GenBank/DDBJ whole genome shotgun (WGS) entry which is preliminary data.</text>
</comment>
<keyword evidence="1" id="KW-0472">Membrane</keyword>
<feature type="transmembrane region" description="Helical" evidence="1">
    <location>
        <begin position="178"/>
        <end position="198"/>
    </location>
</feature>
<feature type="transmembrane region" description="Helical" evidence="1">
    <location>
        <begin position="12"/>
        <end position="37"/>
    </location>
</feature>
<feature type="transmembrane region" description="Helical" evidence="1">
    <location>
        <begin position="85"/>
        <end position="105"/>
    </location>
</feature>
<sequence length="383" mass="42398">MAETIPPHVRILIGSIYVVTSLLLLAVTAVVIVAIVTSKRMRNIAAYVIILNIEIAAALQLVVHIVGGVMALVNTKFVPWLDKRLGAVAQLGWCTVNVLTLALALNRLSFFTSVNLFKHLQSFKPTIVLIAFSWLCGLYFFVVLLSPDTALRFHMEDLQWNYEDSPLLPLLTISERTIIVPAFAISFFIYIAICLMIWKNSTSNSPEVRLLVMAIITFLDEALLFSIYQFGEYVLPNSPYSRVAANFYWIVECGIHAITLLSVNSKMLRFLAPLVLVLCGAVALDSAETLFIEDTTTPYPERSSERVYGSYGVSSGYSPTSEPEGYGPTGYGGYGPRGWNPYESVKVYSSYGDAPYGRNGQEGHDKNGQCTCNCNCHINCPKE</sequence>
<dbReference type="PANTHER" id="PTHR22718:SF11">
    <property type="entry name" value="7TM GPCR SERPENTINE RECEPTOR CLASS X (SRX) DOMAIN-CONTAINING PROTEIN"/>
    <property type="match status" value="1"/>
</dbReference>
<dbReference type="PANTHER" id="PTHR22718">
    <property type="entry name" value="SERPENTINE RECEPTOR, CLASS X"/>
    <property type="match status" value="1"/>
</dbReference>
<feature type="transmembrane region" description="Helical" evidence="1">
    <location>
        <begin position="126"/>
        <end position="145"/>
    </location>
</feature>
<dbReference type="Pfam" id="PF10328">
    <property type="entry name" value="7TM_GPCR_Srx"/>
    <property type="match status" value="1"/>
</dbReference>
<dbReference type="Gene3D" id="1.20.1070.10">
    <property type="entry name" value="Rhodopsin 7-helix transmembrane proteins"/>
    <property type="match status" value="1"/>
</dbReference>
<dbReference type="Proteomes" id="UP001175271">
    <property type="component" value="Unassembled WGS sequence"/>
</dbReference>
<gene>
    <name evidence="3" type="ORF">QR680_018197</name>
</gene>
<evidence type="ECO:0000256" key="1">
    <source>
        <dbReference type="SAM" id="Phobius"/>
    </source>
</evidence>
<feature type="transmembrane region" description="Helical" evidence="1">
    <location>
        <begin position="44"/>
        <end position="73"/>
    </location>
</feature>
<dbReference type="InterPro" id="IPR019430">
    <property type="entry name" value="7TM_GPCR_serpentine_rcpt_Srx"/>
</dbReference>
<keyword evidence="1" id="KW-0812">Transmembrane</keyword>
<dbReference type="AlphaFoldDB" id="A0AA39HIG2"/>
<proteinExistence type="predicted"/>
<dbReference type="SUPFAM" id="SSF81321">
    <property type="entry name" value="Family A G protein-coupled receptor-like"/>
    <property type="match status" value="1"/>
</dbReference>
<organism evidence="3 4">
    <name type="scientific">Steinernema hermaphroditum</name>
    <dbReference type="NCBI Taxonomy" id="289476"/>
    <lineage>
        <taxon>Eukaryota</taxon>
        <taxon>Metazoa</taxon>
        <taxon>Ecdysozoa</taxon>
        <taxon>Nematoda</taxon>
        <taxon>Chromadorea</taxon>
        <taxon>Rhabditida</taxon>
        <taxon>Tylenchina</taxon>
        <taxon>Panagrolaimomorpha</taxon>
        <taxon>Strongyloidoidea</taxon>
        <taxon>Steinernematidae</taxon>
        <taxon>Steinernema</taxon>
    </lineage>
</organism>
<keyword evidence="4" id="KW-1185">Reference proteome</keyword>
<feature type="domain" description="7TM GPCR serpentine receptor class x (Srx)" evidence="2">
    <location>
        <begin position="30"/>
        <end position="203"/>
    </location>
</feature>